<dbReference type="InterPro" id="IPR001845">
    <property type="entry name" value="HTH_ArsR_DNA-bd_dom"/>
</dbReference>
<sequence>MAGKVQKIKDWKGSEQKGTLKLQEAEVPRAALTDAISEDILCDLAELFKVFGDSTRIKILYDLFSGEKNVTEICRDLEMNQSAVSHQLKILRTAKLVQGRREGKSIVYALADEHVKMIIAMGIEHTEE</sequence>
<evidence type="ECO:0000313" key="5">
    <source>
        <dbReference type="EMBL" id="EHL13642.1"/>
    </source>
</evidence>
<dbReference type="PANTHER" id="PTHR43132:SF6">
    <property type="entry name" value="HTH-TYPE TRANSCRIPTIONAL REPRESSOR CZRA"/>
    <property type="match status" value="1"/>
</dbReference>
<dbReference type="InterPro" id="IPR036388">
    <property type="entry name" value="WH-like_DNA-bd_sf"/>
</dbReference>
<reference evidence="5 6" key="1">
    <citation type="submission" date="2011-08" db="EMBL/GenBank/DDBJ databases">
        <title>The Genome Sequence of Oribacterium sp. ACB7.</title>
        <authorList>
            <consortium name="The Broad Institute Genome Sequencing Platform"/>
            <person name="Earl A."/>
            <person name="Ward D."/>
            <person name="Feldgarden M."/>
            <person name="Gevers D."/>
            <person name="Sizova M."/>
            <person name="Hazen A."/>
            <person name="Epstein S."/>
            <person name="Young S.K."/>
            <person name="Zeng Q."/>
            <person name="Gargeya S."/>
            <person name="Fitzgerald M."/>
            <person name="Haas B."/>
            <person name="Abouelleil A."/>
            <person name="Alvarado L."/>
            <person name="Arachchi H.M."/>
            <person name="Berlin A."/>
            <person name="Brown A."/>
            <person name="Chapman S.B."/>
            <person name="Chen Z."/>
            <person name="Dunbar C."/>
            <person name="Freedman E."/>
            <person name="Gearin G."/>
            <person name="Gellesch M."/>
            <person name="Goldberg J."/>
            <person name="Griggs A."/>
            <person name="Gujja S."/>
            <person name="Heiman D."/>
            <person name="Howarth C."/>
            <person name="Larson L."/>
            <person name="Lui A."/>
            <person name="MacDonald P.J.P."/>
            <person name="Montmayeur A."/>
            <person name="Murphy C."/>
            <person name="Neiman D."/>
            <person name="Pearson M."/>
            <person name="Priest M."/>
            <person name="Roberts A."/>
            <person name="Saif S."/>
            <person name="Shea T."/>
            <person name="Shenoy N."/>
            <person name="Sisk P."/>
            <person name="Stolte C."/>
            <person name="Sykes S."/>
            <person name="Wortman J."/>
            <person name="Nusbaum C."/>
            <person name="Birren B."/>
        </authorList>
    </citation>
    <scope>NUCLEOTIDE SEQUENCE [LARGE SCALE GENOMIC DNA]</scope>
    <source>
        <strain evidence="5 6">ACB7</strain>
    </source>
</reference>
<evidence type="ECO:0000256" key="3">
    <source>
        <dbReference type="ARBA" id="ARBA00023163"/>
    </source>
</evidence>
<dbReference type="SUPFAM" id="SSF46785">
    <property type="entry name" value="Winged helix' DNA-binding domain"/>
    <property type="match status" value="1"/>
</dbReference>
<comment type="caution">
    <text evidence="5">The sequence shown here is derived from an EMBL/GenBank/DDBJ whole genome shotgun (WGS) entry which is preliminary data.</text>
</comment>
<evidence type="ECO:0000313" key="6">
    <source>
        <dbReference type="Proteomes" id="UP000003527"/>
    </source>
</evidence>
<dbReference type="HOGENOM" id="CLU_097806_7_4_9"/>
<evidence type="ECO:0000259" key="4">
    <source>
        <dbReference type="PROSITE" id="PS50987"/>
    </source>
</evidence>
<dbReference type="PRINTS" id="PR00778">
    <property type="entry name" value="HTHARSR"/>
</dbReference>
<dbReference type="GO" id="GO:0003677">
    <property type="term" value="F:DNA binding"/>
    <property type="evidence" value="ECO:0007669"/>
    <property type="project" value="UniProtKB-KW"/>
</dbReference>
<dbReference type="Pfam" id="PF01022">
    <property type="entry name" value="HTH_5"/>
    <property type="match status" value="1"/>
</dbReference>
<dbReference type="SMART" id="SM00418">
    <property type="entry name" value="HTH_ARSR"/>
    <property type="match status" value="1"/>
</dbReference>
<dbReference type="GO" id="GO:0003700">
    <property type="term" value="F:DNA-binding transcription factor activity"/>
    <property type="evidence" value="ECO:0007669"/>
    <property type="project" value="InterPro"/>
</dbReference>
<dbReference type="EMBL" id="AFZD01000006">
    <property type="protein sequence ID" value="EHL13642.1"/>
    <property type="molecule type" value="Genomic_DNA"/>
</dbReference>
<accession>G9WSQ5</accession>
<dbReference type="NCBIfam" id="NF033788">
    <property type="entry name" value="HTH_metalloreg"/>
    <property type="match status" value="1"/>
</dbReference>
<keyword evidence="6" id="KW-1185">Reference proteome</keyword>
<dbReference type="PROSITE" id="PS50987">
    <property type="entry name" value="HTH_ARSR_2"/>
    <property type="match status" value="1"/>
</dbReference>
<dbReference type="Proteomes" id="UP000003527">
    <property type="component" value="Unassembled WGS sequence"/>
</dbReference>
<gene>
    <name evidence="5" type="ORF">HMPREF9624_02121</name>
</gene>
<dbReference type="PANTHER" id="PTHR43132">
    <property type="entry name" value="ARSENICAL RESISTANCE OPERON REPRESSOR ARSR-RELATED"/>
    <property type="match status" value="1"/>
</dbReference>
<feature type="domain" description="HTH arsR-type" evidence="4">
    <location>
        <begin position="36"/>
        <end position="128"/>
    </location>
</feature>
<keyword evidence="1" id="KW-0805">Transcription regulation</keyword>
<name>G9WSQ5_9FIRM</name>
<proteinExistence type="predicted"/>
<dbReference type="InterPro" id="IPR051011">
    <property type="entry name" value="Metal_resp_trans_reg"/>
</dbReference>
<dbReference type="Gene3D" id="1.10.10.10">
    <property type="entry name" value="Winged helix-like DNA-binding domain superfamily/Winged helix DNA-binding domain"/>
    <property type="match status" value="1"/>
</dbReference>
<keyword evidence="2" id="KW-0238">DNA-binding</keyword>
<keyword evidence="3" id="KW-0804">Transcription</keyword>
<organism evidence="5 6">
    <name type="scientific">Oribacterium asaccharolyticum ACB7</name>
    <dbReference type="NCBI Taxonomy" id="796944"/>
    <lineage>
        <taxon>Bacteria</taxon>
        <taxon>Bacillati</taxon>
        <taxon>Bacillota</taxon>
        <taxon>Clostridia</taxon>
        <taxon>Lachnospirales</taxon>
        <taxon>Lachnospiraceae</taxon>
        <taxon>Oribacterium</taxon>
    </lineage>
</organism>
<evidence type="ECO:0000256" key="2">
    <source>
        <dbReference type="ARBA" id="ARBA00023125"/>
    </source>
</evidence>
<dbReference type="InterPro" id="IPR036390">
    <property type="entry name" value="WH_DNA-bd_sf"/>
</dbReference>
<dbReference type="CDD" id="cd00090">
    <property type="entry name" value="HTH_ARSR"/>
    <property type="match status" value="1"/>
</dbReference>
<dbReference type="PATRIC" id="fig|796944.3.peg.641"/>
<dbReference type="AlphaFoldDB" id="G9WSQ5"/>
<evidence type="ECO:0000256" key="1">
    <source>
        <dbReference type="ARBA" id="ARBA00023015"/>
    </source>
</evidence>
<protein>
    <recommendedName>
        <fullName evidence="4">HTH arsR-type domain-containing protein</fullName>
    </recommendedName>
</protein>
<dbReference type="InterPro" id="IPR011991">
    <property type="entry name" value="ArsR-like_HTH"/>
</dbReference>